<gene>
    <name evidence="2" type="ORF">S06H3_37020</name>
</gene>
<feature type="transmembrane region" description="Helical" evidence="1">
    <location>
        <begin position="95"/>
        <end position="119"/>
    </location>
</feature>
<accession>X1NNT0</accession>
<dbReference type="Pfam" id="PF18895">
    <property type="entry name" value="T4SS_pilin"/>
    <property type="match status" value="1"/>
</dbReference>
<dbReference type="InterPro" id="IPR043993">
    <property type="entry name" value="T4SS_pilin"/>
</dbReference>
<comment type="caution">
    <text evidence="2">The sequence shown here is derived from an EMBL/GenBank/DDBJ whole genome shotgun (WGS) entry which is preliminary data.</text>
</comment>
<dbReference type="EMBL" id="BARV01022455">
    <property type="protein sequence ID" value="GAI20334.1"/>
    <property type="molecule type" value="Genomic_DNA"/>
</dbReference>
<protein>
    <submittedName>
        <fullName evidence="2">Uncharacterized protein</fullName>
    </submittedName>
</protein>
<sequence>MGIVLPQVVLAQEEVPDSCTIRRNPKITGCPTSGDCPYTNELCGMCCLISTIYYTTDWLFTILITLVIIFVLWGGFEILMAAGAPEKISGGRNRIIYAAVGLAVALLARAVPAIVKYMIAPSS</sequence>
<keyword evidence="1" id="KW-1133">Transmembrane helix</keyword>
<proteinExistence type="predicted"/>
<name>X1NNT0_9ZZZZ</name>
<evidence type="ECO:0000313" key="2">
    <source>
        <dbReference type="EMBL" id="GAI20334.1"/>
    </source>
</evidence>
<keyword evidence="1" id="KW-0812">Transmembrane</keyword>
<dbReference type="AlphaFoldDB" id="X1NNT0"/>
<keyword evidence="1" id="KW-0472">Membrane</keyword>
<reference evidence="2" key="1">
    <citation type="journal article" date="2014" name="Front. Microbiol.">
        <title>High frequency of phylogenetically diverse reductive dehalogenase-homologous genes in deep subseafloor sedimentary metagenomes.</title>
        <authorList>
            <person name="Kawai M."/>
            <person name="Futagami T."/>
            <person name="Toyoda A."/>
            <person name="Takaki Y."/>
            <person name="Nishi S."/>
            <person name="Hori S."/>
            <person name="Arai W."/>
            <person name="Tsubouchi T."/>
            <person name="Morono Y."/>
            <person name="Uchiyama I."/>
            <person name="Ito T."/>
            <person name="Fujiyama A."/>
            <person name="Inagaki F."/>
            <person name="Takami H."/>
        </authorList>
    </citation>
    <scope>NUCLEOTIDE SEQUENCE</scope>
    <source>
        <strain evidence="2">Expedition CK06-06</strain>
    </source>
</reference>
<evidence type="ECO:0000256" key="1">
    <source>
        <dbReference type="SAM" id="Phobius"/>
    </source>
</evidence>
<organism evidence="2">
    <name type="scientific">marine sediment metagenome</name>
    <dbReference type="NCBI Taxonomy" id="412755"/>
    <lineage>
        <taxon>unclassified sequences</taxon>
        <taxon>metagenomes</taxon>
        <taxon>ecological metagenomes</taxon>
    </lineage>
</organism>
<feature type="transmembrane region" description="Helical" evidence="1">
    <location>
        <begin position="58"/>
        <end position="83"/>
    </location>
</feature>